<dbReference type="Gene3D" id="3.50.50.60">
    <property type="entry name" value="FAD/NAD(P)-binding domain"/>
    <property type="match status" value="2"/>
</dbReference>
<evidence type="ECO:0000256" key="6">
    <source>
        <dbReference type="ARBA" id="ARBA00023002"/>
    </source>
</evidence>
<proteinExistence type="inferred from homology"/>
<dbReference type="Pfam" id="PF01494">
    <property type="entry name" value="FAD_binding_3"/>
    <property type="match status" value="1"/>
</dbReference>
<dbReference type="SUPFAM" id="SSF51905">
    <property type="entry name" value="FAD/NAD(P)-binding domain"/>
    <property type="match status" value="1"/>
</dbReference>
<comment type="caution">
    <text evidence="9">The sequence shown here is derived from an EMBL/GenBank/DDBJ whole genome shotgun (WGS) entry which is preliminary data.</text>
</comment>
<dbReference type="InterPro" id="IPR036188">
    <property type="entry name" value="FAD/NAD-bd_sf"/>
</dbReference>
<comment type="pathway">
    <text evidence="2">Cofactor biosynthesis; ubiquinone biosynthesis.</text>
</comment>
<dbReference type="InterPro" id="IPR051205">
    <property type="entry name" value="UbiH/COQ6_monooxygenase"/>
</dbReference>
<dbReference type="InterPro" id="IPR002938">
    <property type="entry name" value="FAD-bd"/>
</dbReference>
<dbReference type="GO" id="GO:0071949">
    <property type="term" value="F:FAD binding"/>
    <property type="evidence" value="ECO:0007669"/>
    <property type="project" value="InterPro"/>
</dbReference>
<evidence type="ECO:0000256" key="4">
    <source>
        <dbReference type="ARBA" id="ARBA00022630"/>
    </source>
</evidence>
<evidence type="ECO:0000259" key="8">
    <source>
        <dbReference type="Pfam" id="PF01494"/>
    </source>
</evidence>
<dbReference type="Proteomes" id="UP001165413">
    <property type="component" value="Unassembled WGS sequence"/>
</dbReference>
<reference evidence="9" key="1">
    <citation type="submission" date="2022-07" db="EMBL/GenBank/DDBJ databases">
        <title>Characterization of the Novel Bacterium Alteromonas immobilis LMIT006 and Alteromonas gregis LMIT007.</title>
        <authorList>
            <person name="Lin X."/>
        </authorList>
    </citation>
    <scope>NUCLEOTIDE SEQUENCE</scope>
    <source>
        <strain evidence="9">LMIT007</strain>
    </source>
</reference>
<feature type="domain" description="FAD-binding" evidence="8">
    <location>
        <begin position="20"/>
        <end position="331"/>
    </location>
</feature>
<gene>
    <name evidence="9" type="ORF">NLF92_01725</name>
</gene>
<keyword evidence="5" id="KW-0274">FAD</keyword>
<evidence type="ECO:0000256" key="5">
    <source>
        <dbReference type="ARBA" id="ARBA00022827"/>
    </source>
</evidence>
<evidence type="ECO:0000256" key="2">
    <source>
        <dbReference type="ARBA" id="ARBA00004749"/>
    </source>
</evidence>
<evidence type="ECO:0000256" key="7">
    <source>
        <dbReference type="ARBA" id="ARBA00023033"/>
    </source>
</evidence>
<sequence length="401" mass="43913">MSQKTKSSNTTKPAISAEYVVVGGGMVGSAMALGLAKQGKQVVLIEAFPAREFAIDQAPDLRMSALALASVQLLDNLGAWEHIAALRVQSYNALSVWDKPWAKTVFHAHEVKQTRLGYFVENRITQLGLTQALTDYSNVTILHTKVDRADTLEGWVYCEDGSVVNAEWIIAADGVHSAIRKQAGIGTVAWDYEQQALGISITSTYADEHTAQLAQGMTWQAFTPDGPQAFLPMHNNHASLVWYHHPQRIAELKALEPAALKTEICASFSSYLQEQVVDFTVLDKASFGLMRMHAKRYIQDKVILIGDAAHSINPLAGQGVNLGFADVACLLATIEQKRPLARAYELPRKHANLQMMTAMDTLYHLFSNRNPLLSTLRNTGLFLADKGGAAKQAVIKKAMGV</sequence>
<evidence type="ECO:0000313" key="10">
    <source>
        <dbReference type="Proteomes" id="UP001165413"/>
    </source>
</evidence>
<dbReference type="GO" id="GO:0008682">
    <property type="term" value="F:3-demethoxyubiquinol 3-hydroxylase activity"/>
    <property type="evidence" value="ECO:0007669"/>
    <property type="project" value="TreeGrafter"/>
</dbReference>
<keyword evidence="10" id="KW-1185">Reference proteome</keyword>
<dbReference type="NCBIfam" id="TIGR01988">
    <property type="entry name" value="Ubi-OHases"/>
    <property type="match status" value="1"/>
</dbReference>
<name>A0AA42BKH6_9ALTE</name>
<organism evidence="9 10">
    <name type="scientific">Opacimonas viscosa</name>
    <dbReference type="NCBI Taxonomy" id="2961944"/>
    <lineage>
        <taxon>Bacteria</taxon>
        <taxon>Pseudomonadati</taxon>
        <taxon>Pseudomonadota</taxon>
        <taxon>Gammaproteobacteria</taxon>
        <taxon>Alteromonadales</taxon>
        <taxon>Alteromonadaceae</taxon>
        <taxon>Opacimonas</taxon>
    </lineage>
</organism>
<dbReference type="PANTHER" id="PTHR43876:SF10">
    <property type="entry name" value="3-DEMETHOXYUBIQUINOL 3-HYDROXYLASE"/>
    <property type="match status" value="1"/>
</dbReference>
<keyword evidence="6" id="KW-0560">Oxidoreductase</keyword>
<keyword evidence="4" id="KW-0285">Flavoprotein</keyword>
<evidence type="ECO:0000256" key="1">
    <source>
        <dbReference type="ARBA" id="ARBA00001974"/>
    </source>
</evidence>
<dbReference type="GO" id="GO:0006744">
    <property type="term" value="P:ubiquinone biosynthetic process"/>
    <property type="evidence" value="ECO:0007669"/>
    <property type="project" value="InterPro"/>
</dbReference>
<dbReference type="RefSeq" id="WP_254098207.1">
    <property type="nucleotide sequence ID" value="NZ_JANATA010000001.1"/>
</dbReference>
<dbReference type="InterPro" id="IPR010971">
    <property type="entry name" value="UbiH/COQ6"/>
</dbReference>
<keyword evidence="7 9" id="KW-0503">Monooxygenase</keyword>
<dbReference type="PRINTS" id="PR00420">
    <property type="entry name" value="RNGMNOXGNASE"/>
</dbReference>
<comment type="cofactor">
    <cofactor evidence="1">
        <name>FAD</name>
        <dbReference type="ChEBI" id="CHEBI:57692"/>
    </cofactor>
</comment>
<evidence type="ECO:0000313" key="9">
    <source>
        <dbReference type="EMBL" id="MCP3427659.1"/>
    </source>
</evidence>
<accession>A0AA42BKH6</accession>
<evidence type="ECO:0000256" key="3">
    <source>
        <dbReference type="ARBA" id="ARBA00005349"/>
    </source>
</evidence>
<comment type="similarity">
    <text evidence="3">Belongs to the UbiH/COQ6 family.</text>
</comment>
<dbReference type="PANTHER" id="PTHR43876">
    <property type="entry name" value="UBIQUINONE BIOSYNTHESIS MONOOXYGENASE COQ6, MITOCHONDRIAL"/>
    <property type="match status" value="1"/>
</dbReference>
<dbReference type="EMBL" id="JANATA010000001">
    <property type="protein sequence ID" value="MCP3427659.1"/>
    <property type="molecule type" value="Genomic_DNA"/>
</dbReference>
<dbReference type="AlphaFoldDB" id="A0AA42BKH6"/>
<protein>
    <submittedName>
        <fullName evidence="9">FAD-dependent monooxygenase</fullName>
    </submittedName>
</protein>